<dbReference type="AlphaFoldDB" id="A0A6J6YZ72"/>
<evidence type="ECO:0000313" key="1">
    <source>
        <dbReference type="EMBL" id="CAB4812298.1"/>
    </source>
</evidence>
<name>A0A6J6YZ72_9ZZZZ</name>
<protein>
    <submittedName>
        <fullName evidence="1">Unannotated protein</fullName>
    </submittedName>
</protein>
<proteinExistence type="predicted"/>
<accession>A0A6J6YZ72</accession>
<sequence length="213" mass="22920">MPRGWVVETNHGAGRWVALTAVDDEPTAVVIDVGDVALDQFDALFDQGVAHDDVASRDSVGRKCGGAAHSGVVTTIGLGETRFVIGDALGWGLCEQLLQGEAVRWKVYEQVSRNDHVLTTDHHLAAGVYVAWRVEGDAFDLAADASCESDGVSWGGRKREPRREDCESHDGFAQCSARLQSVHWMSHFDFGCLVAIGERSPGGSGRDFACIGH</sequence>
<dbReference type="EMBL" id="CAFAAI010000329">
    <property type="protein sequence ID" value="CAB4812298.1"/>
    <property type="molecule type" value="Genomic_DNA"/>
</dbReference>
<gene>
    <name evidence="1" type="ORF">UFOPK2992_01662</name>
</gene>
<organism evidence="1">
    <name type="scientific">freshwater metagenome</name>
    <dbReference type="NCBI Taxonomy" id="449393"/>
    <lineage>
        <taxon>unclassified sequences</taxon>
        <taxon>metagenomes</taxon>
        <taxon>ecological metagenomes</taxon>
    </lineage>
</organism>
<reference evidence="1" key="1">
    <citation type="submission" date="2020-05" db="EMBL/GenBank/DDBJ databases">
        <authorList>
            <person name="Chiriac C."/>
            <person name="Salcher M."/>
            <person name="Ghai R."/>
            <person name="Kavagutti S V."/>
        </authorList>
    </citation>
    <scope>NUCLEOTIDE SEQUENCE</scope>
</reference>